<keyword evidence="2" id="KW-0472">Membrane</keyword>
<dbReference type="STRING" id="485913.Krac_2060"/>
<feature type="region of interest" description="Disordered" evidence="1">
    <location>
        <begin position="557"/>
        <end position="591"/>
    </location>
</feature>
<comment type="caution">
    <text evidence="3">The sequence shown here is derived from an EMBL/GenBank/DDBJ whole genome shotgun (WGS) entry which is preliminary data.</text>
</comment>
<dbReference type="AlphaFoldDB" id="D6U4B5"/>
<evidence type="ECO:0000256" key="2">
    <source>
        <dbReference type="SAM" id="Phobius"/>
    </source>
</evidence>
<reference evidence="3 4" key="1">
    <citation type="journal article" date="2011" name="Stand. Genomic Sci.">
        <title>Non-contiguous finished genome sequence and contextual data of the filamentous soil bacterium Ktedonobacter racemifer type strain (SOSP1-21).</title>
        <authorList>
            <person name="Chang Y.J."/>
            <person name="Land M."/>
            <person name="Hauser L."/>
            <person name="Chertkov O."/>
            <person name="Del Rio T.G."/>
            <person name="Nolan M."/>
            <person name="Copeland A."/>
            <person name="Tice H."/>
            <person name="Cheng J.F."/>
            <person name="Lucas S."/>
            <person name="Han C."/>
            <person name="Goodwin L."/>
            <person name="Pitluck S."/>
            <person name="Ivanova N."/>
            <person name="Ovchinikova G."/>
            <person name="Pati A."/>
            <person name="Chen A."/>
            <person name="Palaniappan K."/>
            <person name="Mavromatis K."/>
            <person name="Liolios K."/>
            <person name="Brettin T."/>
            <person name="Fiebig A."/>
            <person name="Rohde M."/>
            <person name="Abt B."/>
            <person name="Goker M."/>
            <person name="Detter J.C."/>
            <person name="Woyke T."/>
            <person name="Bristow J."/>
            <person name="Eisen J.A."/>
            <person name="Markowitz V."/>
            <person name="Hugenholtz P."/>
            <person name="Kyrpides N.C."/>
            <person name="Klenk H.P."/>
            <person name="Lapidus A."/>
        </authorList>
    </citation>
    <scope>NUCLEOTIDE SEQUENCE [LARGE SCALE GENOMIC DNA]</scope>
    <source>
        <strain evidence="4">DSM 44963</strain>
    </source>
</reference>
<keyword evidence="2" id="KW-0812">Transmembrane</keyword>
<dbReference type="SUPFAM" id="SSF50998">
    <property type="entry name" value="Quinoprotein alcohol dehydrogenase-like"/>
    <property type="match status" value="1"/>
</dbReference>
<dbReference type="eggNOG" id="COG1470">
    <property type="taxonomic scope" value="Bacteria"/>
</dbReference>
<dbReference type="OrthoDB" id="581621at2"/>
<evidence type="ECO:0008006" key="5">
    <source>
        <dbReference type="Google" id="ProtNLM"/>
    </source>
</evidence>
<evidence type="ECO:0000313" key="3">
    <source>
        <dbReference type="EMBL" id="EFH81345.1"/>
    </source>
</evidence>
<dbReference type="RefSeq" id="WP_007918652.1">
    <property type="nucleotide sequence ID" value="NZ_ADVG01000004.1"/>
</dbReference>
<dbReference type="eggNOG" id="COG4993">
    <property type="taxonomic scope" value="Bacteria"/>
</dbReference>
<proteinExistence type="predicted"/>
<feature type="transmembrane region" description="Helical" evidence="2">
    <location>
        <begin position="26"/>
        <end position="48"/>
    </location>
</feature>
<dbReference type="InParanoid" id="D6U4B5"/>
<sequence>MMSSPQPPRRASLYARLPIHQGRKRYSTFLIISLVLLVCIVGGTFLTLDEILPNLKAHAAADSAILTYKGDNNRTGAYANETTLNKSNVKSQFGRRVSYPVDGQVYAQPLFVPNLTIGGATHNVVFVETEHDSVYAFDADQTTPTQPLWYTSFLTNGATSVPYGDVACNDMVPEIGITGTPVIDSTNNIMYVVSYTKENGAPIYRLHALDITTGLDKIALPIQGSVAGTGLGSSGGQVAFRADRERNRSALLLANGQIYIAFASFCDNQPYHGWIMAYDTSLTQKAIYNNTPNGSGGGIWGAGNALASDSLGNIYTISGNGDFDINNGGPDNADSFVKLSPQLQQEDYFAPFNQKCLQNADADLGSGGPLQIPGTTEHIGVGKEGRIYVVDNNNMGKFTAAPGGLDCNNVISTSIDQVKQELPPHLVGGVYSTPTYWNNNVYFTGASDSIKAFSFNSTTGLLSAGYTSKTPETFAFTGGGSVTSSNGTDTSTGIVWALDPGGYLRAYDATNLGNELYNDNFGQSIFAKFTVPAVANGEVFVGTKNSLLIYGLNAGSTSTPTPGGTSTSTPTPTPNPQTTFNNVGITDDANPGVGNFDGGKRSYSLQALQSSGLVTGDNVFFNNMVFTWPNAVAGTPNDYLAQGQTVPVTPIANANVLGFLGASANGPTSGRTVIHYTDGTSQAFTLGFSDWTLGAGKSPVSFGNGKKAIMAYRNTPNGQEAVKTYVFYADVALQDGKTVQSVTLPSTVVGGQLHVFSVATKVGTVSTPVSPNVPYNNVGTSDDGQPKSGSFDGLRSYSFQAMQSAGLVPGSSLTVYGTTFVWPASDPGTQNNYIAQGQKLAITPVDNASTLAFLGAATNGPSSGQATITYTDNTTQTFTLGFSDWTLGANAAAPSFNNLVVTSTPYRNTPTGKENVSTYVFYTEVGLQAGKIIASVTLPSSVNGGQTHVFAVATKANAPYATNPYSMVGTSNDNNTRAGNYDGGGYSYSVQALQGNGIKQGGSVFANGASFIWPAVPAGAVNNYVANGQTIPVNGSFGSNYLTFLGSSTNGATNGTVTITYTDGSTDTGTLGFSDWTLNAGRVAPSFGNLTVSKTTYRNGPNGRQSVNTYVFYTDIPINPKKTVLSVTLPTATTGGGRIHVFSVATR</sequence>
<dbReference type="EMBL" id="ADVG01000004">
    <property type="protein sequence ID" value="EFH81345.1"/>
    <property type="molecule type" value="Genomic_DNA"/>
</dbReference>
<dbReference type="InterPro" id="IPR011047">
    <property type="entry name" value="Quinoprotein_ADH-like_sf"/>
</dbReference>
<dbReference type="eggNOG" id="COG3537">
    <property type="taxonomic scope" value="Bacteria"/>
</dbReference>
<protein>
    <recommendedName>
        <fullName evidence="5">Pyrrolo-quinoline quinone</fullName>
    </recommendedName>
</protein>
<dbReference type="eggNOG" id="COG3325">
    <property type="taxonomic scope" value="Bacteria"/>
</dbReference>
<name>D6U4B5_KTERA</name>
<gene>
    <name evidence="3" type="ORF">Krac_2060</name>
</gene>
<organism evidence="3 4">
    <name type="scientific">Ktedonobacter racemifer DSM 44963</name>
    <dbReference type="NCBI Taxonomy" id="485913"/>
    <lineage>
        <taxon>Bacteria</taxon>
        <taxon>Bacillati</taxon>
        <taxon>Chloroflexota</taxon>
        <taxon>Ktedonobacteria</taxon>
        <taxon>Ktedonobacterales</taxon>
        <taxon>Ktedonobacteraceae</taxon>
        <taxon>Ktedonobacter</taxon>
    </lineage>
</organism>
<keyword evidence="2" id="KW-1133">Transmembrane helix</keyword>
<accession>D6U4B5</accession>
<evidence type="ECO:0000313" key="4">
    <source>
        <dbReference type="Proteomes" id="UP000004508"/>
    </source>
</evidence>
<feature type="compositionally biased region" description="Low complexity" evidence="1">
    <location>
        <begin position="557"/>
        <end position="570"/>
    </location>
</feature>
<keyword evidence="4" id="KW-1185">Reference proteome</keyword>
<dbReference type="Proteomes" id="UP000004508">
    <property type="component" value="Unassembled WGS sequence"/>
</dbReference>
<evidence type="ECO:0000256" key="1">
    <source>
        <dbReference type="SAM" id="MobiDB-lite"/>
    </source>
</evidence>